<dbReference type="PRINTS" id="PR00038">
    <property type="entry name" value="HTHLUXR"/>
</dbReference>
<evidence type="ECO:0000256" key="3">
    <source>
        <dbReference type="ARBA" id="ARBA00023163"/>
    </source>
</evidence>
<dbReference type="SUPFAM" id="SSF55781">
    <property type="entry name" value="GAF domain-like"/>
    <property type="match status" value="1"/>
</dbReference>
<organism evidence="5 6">
    <name type="scientific">Microbacterium sediminicola</name>
    <dbReference type="NCBI Taxonomy" id="415210"/>
    <lineage>
        <taxon>Bacteria</taxon>
        <taxon>Bacillati</taxon>
        <taxon>Actinomycetota</taxon>
        <taxon>Actinomycetes</taxon>
        <taxon>Micrococcales</taxon>
        <taxon>Microbacteriaceae</taxon>
        <taxon>Microbacterium</taxon>
    </lineage>
</organism>
<sequence length="285" mass="30387">MVEVALTADMTDADLIASAVRGLTESTRFPVAFGGWEQNGAVHVTATSGTRTHMIDGLVVRAERGLGGRAIIERRPRLALDYRTSRSITHDYDRAILGEGISTLFAIPIIVSGRTRGLLYCGSWRETSIEGMSANPAFSIAQSLAAEVRIRDEVADRVSASSSTVLPPLGGAAREELRESYAELRAIAGSIDDPVMRERLAAVERRIAALSGDGAPSERVDTTLSRREVDVLSCASLGQTNAQIAENLGLRAGTVKSYLQSAMSKLGVSTRHAAVTKARRAGILP</sequence>
<protein>
    <submittedName>
        <fullName evidence="5">LuxR C-terminal-related transcriptional regulator</fullName>
    </submittedName>
</protein>
<dbReference type="PROSITE" id="PS00622">
    <property type="entry name" value="HTH_LUXR_1"/>
    <property type="match status" value="1"/>
</dbReference>
<dbReference type="InterPro" id="IPR016032">
    <property type="entry name" value="Sig_transdc_resp-reg_C-effctor"/>
</dbReference>
<dbReference type="CDD" id="cd06170">
    <property type="entry name" value="LuxR_C_like"/>
    <property type="match status" value="1"/>
</dbReference>
<evidence type="ECO:0000313" key="5">
    <source>
        <dbReference type="EMBL" id="GAA1698155.1"/>
    </source>
</evidence>
<evidence type="ECO:0000256" key="1">
    <source>
        <dbReference type="ARBA" id="ARBA00023015"/>
    </source>
</evidence>
<evidence type="ECO:0000256" key="2">
    <source>
        <dbReference type="ARBA" id="ARBA00023125"/>
    </source>
</evidence>
<dbReference type="SMART" id="SM00421">
    <property type="entry name" value="HTH_LUXR"/>
    <property type="match status" value="1"/>
</dbReference>
<dbReference type="Gene3D" id="3.30.450.40">
    <property type="match status" value="1"/>
</dbReference>
<dbReference type="Gene3D" id="1.10.10.10">
    <property type="entry name" value="Winged helix-like DNA-binding domain superfamily/Winged helix DNA-binding domain"/>
    <property type="match status" value="1"/>
</dbReference>
<dbReference type="RefSeq" id="WP_344070918.1">
    <property type="nucleotide sequence ID" value="NZ_BAAAPL010000001.1"/>
</dbReference>
<feature type="domain" description="HTH luxR-type" evidence="4">
    <location>
        <begin position="217"/>
        <end position="282"/>
    </location>
</feature>
<dbReference type="InterPro" id="IPR000792">
    <property type="entry name" value="Tscrpt_reg_LuxR_C"/>
</dbReference>
<dbReference type="Pfam" id="PF00196">
    <property type="entry name" value="GerE"/>
    <property type="match status" value="1"/>
</dbReference>
<dbReference type="PANTHER" id="PTHR44688">
    <property type="entry name" value="DNA-BINDING TRANSCRIPTIONAL ACTIVATOR DEVR_DOSR"/>
    <property type="match status" value="1"/>
</dbReference>
<keyword evidence="6" id="KW-1185">Reference proteome</keyword>
<dbReference type="EMBL" id="BAAAPL010000001">
    <property type="protein sequence ID" value="GAA1698155.1"/>
    <property type="molecule type" value="Genomic_DNA"/>
</dbReference>
<dbReference type="PROSITE" id="PS50043">
    <property type="entry name" value="HTH_LUXR_2"/>
    <property type="match status" value="1"/>
</dbReference>
<evidence type="ECO:0000313" key="6">
    <source>
        <dbReference type="Proteomes" id="UP001501690"/>
    </source>
</evidence>
<keyword evidence="2" id="KW-0238">DNA-binding</keyword>
<dbReference type="Proteomes" id="UP001501690">
    <property type="component" value="Unassembled WGS sequence"/>
</dbReference>
<dbReference type="InterPro" id="IPR036388">
    <property type="entry name" value="WH-like_DNA-bd_sf"/>
</dbReference>
<reference evidence="6" key="1">
    <citation type="journal article" date="2019" name="Int. J. Syst. Evol. Microbiol.">
        <title>The Global Catalogue of Microorganisms (GCM) 10K type strain sequencing project: providing services to taxonomists for standard genome sequencing and annotation.</title>
        <authorList>
            <consortium name="The Broad Institute Genomics Platform"/>
            <consortium name="The Broad Institute Genome Sequencing Center for Infectious Disease"/>
            <person name="Wu L."/>
            <person name="Ma J."/>
        </authorList>
    </citation>
    <scope>NUCLEOTIDE SEQUENCE [LARGE SCALE GENOMIC DNA]</scope>
    <source>
        <strain evidence="6">JCM 15577</strain>
    </source>
</reference>
<keyword evidence="1" id="KW-0805">Transcription regulation</keyword>
<accession>A0ABP4U4B4</accession>
<proteinExistence type="predicted"/>
<gene>
    <name evidence="5" type="ORF">GCM10009808_14550</name>
</gene>
<keyword evidence="3" id="KW-0804">Transcription</keyword>
<evidence type="ECO:0000259" key="4">
    <source>
        <dbReference type="PROSITE" id="PS50043"/>
    </source>
</evidence>
<dbReference type="PANTHER" id="PTHR44688:SF16">
    <property type="entry name" value="DNA-BINDING TRANSCRIPTIONAL ACTIVATOR DEVR_DOSR"/>
    <property type="match status" value="1"/>
</dbReference>
<dbReference type="SUPFAM" id="SSF46894">
    <property type="entry name" value="C-terminal effector domain of the bipartite response regulators"/>
    <property type="match status" value="1"/>
</dbReference>
<name>A0ABP4U4B4_9MICO</name>
<dbReference type="InterPro" id="IPR029016">
    <property type="entry name" value="GAF-like_dom_sf"/>
</dbReference>
<comment type="caution">
    <text evidence="5">The sequence shown here is derived from an EMBL/GenBank/DDBJ whole genome shotgun (WGS) entry which is preliminary data.</text>
</comment>